<dbReference type="InterPro" id="IPR006047">
    <property type="entry name" value="GH13_cat_dom"/>
</dbReference>
<dbReference type="Gene3D" id="3.20.20.80">
    <property type="entry name" value="Glycosidases"/>
    <property type="match status" value="1"/>
</dbReference>
<feature type="non-terminal residue" evidence="2">
    <location>
        <position position="209"/>
    </location>
</feature>
<protein>
    <recommendedName>
        <fullName evidence="1">Glycosyl hydrolase family 13 catalytic domain-containing protein</fullName>
    </recommendedName>
</protein>
<dbReference type="GO" id="GO:0005975">
    <property type="term" value="P:carbohydrate metabolic process"/>
    <property type="evidence" value="ECO:0007669"/>
    <property type="project" value="InterPro"/>
</dbReference>
<feature type="domain" description="Glycosyl hydrolase family 13 catalytic" evidence="1">
    <location>
        <begin position="3"/>
        <end position="189"/>
    </location>
</feature>
<comment type="caution">
    <text evidence="2">The sequence shown here is derived from an EMBL/GenBank/DDBJ whole genome shotgun (WGS) entry which is preliminary data.</text>
</comment>
<reference evidence="2 3" key="1">
    <citation type="submission" date="2023-11" db="EMBL/GenBank/DDBJ databases">
        <title>Halocaridina rubra genome assembly.</title>
        <authorList>
            <person name="Smith C."/>
        </authorList>
    </citation>
    <scope>NUCLEOTIDE SEQUENCE [LARGE SCALE GENOMIC DNA]</scope>
    <source>
        <strain evidence="2">EP-1</strain>
        <tissue evidence="2">Whole</tissue>
    </source>
</reference>
<dbReference type="AlphaFoldDB" id="A0AAN9A5R4"/>
<dbReference type="SUPFAM" id="SSF51445">
    <property type="entry name" value="(Trans)glycosidases"/>
    <property type="match status" value="1"/>
</dbReference>
<dbReference type="PANTHER" id="PTHR10357:SF179">
    <property type="entry name" value="NEUTRAL AND BASIC AMINO ACID TRANSPORT PROTEIN RBAT"/>
    <property type="match status" value="1"/>
</dbReference>
<dbReference type="PANTHER" id="PTHR10357">
    <property type="entry name" value="ALPHA-AMYLASE FAMILY MEMBER"/>
    <property type="match status" value="1"/>
</dbReference>
<keyword evidence="3" id="KW-1185">Reference proteome</keyword>
<organism evidence="2 3">
    <name type="scientific">Halocaridina rubra</name>
    <name type="common">Hawaiian red shrimp</name>
    <dbReference type="NCBI Taxonomy" id="373956"/>
    <lineage>
        <taxon>Eukaryota</taxon>
        <taxon>Metazoa</taxon>
        <taxon>Ecdysozoa</taxon>
        <taxon>Arthropoda</taxon>
        <taxon>Crustacea</taxon>
        <taxon>Multicrustacea</taxon>
        <taxon>Malacostraca</taxon>
        <taxon>Eumalacostraca</taxon>
        <taxon>Eucarida</taxon>
        <taxon>Decapoda</taxon>
        <taxon>Pleocyemata</taxon>
        <taxon>Caridea</taxon>
        <taxon>Atyoidea</taxon>
        <taxon>Atyidae</taxon>
        <taxon>Halocaridina</taxon>
    </lineage>
</organism>
<evidence type="ECO:0000313" key="2">
    <source>
        <dbReference type="EMBL" id="KAK7070732.1"/>
    </source>
</evidence>
<gene>
    <name evidence="2" type="ORF">SK128_004086</name>
</gene>
<dbReference type="Proteomes" id="UP001381693">
    <property type="component" value="Unassembled WGS sequence"/>
</dbReference>
<dbReference type="Pfam" id="PF00128">
    <property type="entry name" value="Alpha-amylase"/>
    <property type="match status" value="1"/>
</dbReference>
<dbReference type="InterPro" id="IPR017853">
    <property type="entry name" value="GH"/>
</dbReference>
<name>A0AAN9A5R4_HALRR</name>
<evidence type="ECO:0000313" key="3">
    <source>
        <dbReference type="Proteomes" id="UP001381693"/>
    </source>
</evidence>
<sequence>MEQLMAYYGNETFILADFPFNFKMIELLHNRTDVTGISLKSIIDLWLDNMPEGRWPNWVLGNHDRGRVATRLGKDLVDALNMMSLLLPGTACTYYGEEIGMENTWISWEDTQDPEGCNWGPDKYEEHSRDPERTPMQWDDSAFAGFTMHNDTWLPVNKNYRTLNVKAQTEAEMSHLKVYQNITQLRKENVFRLGDIAYPVITEDIFSFI</sequence>
<accession>A0AAN9A5R4</accession>
<evidence type="ECO:0000259" key="1">
    <source>
        <dbReference type="Pfam" id="PF00128"/>
    </source>
</evidence>
<dbReference type="EMBL" id="JAXCGZ010015250">
    <property type="protein sequence ID" value="KAK7070732.1"/>
    <property type="molecule type" value="Genomic_DNA"/>
</dbReference>
<proteinExistence type="predicted"/>